<dbReference type="InterPro" id="IPR006868">
    <property type="entry name" value="DUF630"/>
</dbReference>
<keyword evidence="5" id="KW-1185">Reference proteome</keyword>
<feature type="region of interest" description="Disordered" evidence="1">
    <location>
        <begin position="65"/>
        <end position="150"/>
    </location>
</feature>
<evidence type="ECO:0000259" key="2">
    <source>
        <dbReference type="Pfam" id="PF04782"/>
    </source>
</evidence>
<evidence type="ECO:0000313" key="4">
    <source>
        <dbReference type="EMBL" id="KAF7140304.1"/>
    </source>
</evidence>
<feature type="region of interest" description="Disordered" evidence="1">
    <location>
        <begin position="355"/>
        <end position="538"/>
    </location>
</feature>
<dbReference type="InterPro" id="IPR006867">
    <property type="entry name" value="DUF632"/>
</dbReference>
<comment type="caution">
    <text evidence="4">The sequence shown here is derived from an EMBL/GenBank/DDBJ whole genome shotgun (WGS) entry which is preliminary data.</text>
</comment>
<protein>
    <recommendedName>
        <fullName evidence="6">DUF630 family protein</fullName>
    </recommendedName>
</protein>
<dbReference type="Pfam" id="PF04782">
    <property type="entry name" value="DUF632"/>
    <property type="match status" value="1"/>
</dbReference>
<feature type="compositionally biased region" description="Basic and acidic residues" evidence="1">
    <location>
        <begin position="479"/>
        <end position="490"/>
    </location>
</feature>
<evidence type="ECO:0000256" key="1">
    <source>
        <dbReference type="SAM" id="MobiDB-lite"/>
    </source>
</evidence>
<proteinExistence type="predicted"/>
<name>A0A834GQI0_RHOSS</name>
<dbReference type="PANTHER" id="PTHR21450">
    <property type="entry name" value="PROTEIN ALTERED PHOSPHATE STARVATION RESPONSE 1"/>
    <property type="match status" value="1"/>
</dbReference>
<accession>A0A834GQI0</accession>
<feature type="compositionally biased region" description="Polar residues" evidence="1">
    <location>
        <begin position="448"/>
        <end position="465"/>
    </location>
</feature>
<feature type="domain" description="DUF630" evidence="3">
    <location>
        <begin position="1"/>
        <end position="59"/>
    </location>
</feature>
<dbReference type="AlphaFoldDB" id="A0A834GQI0"/>
<dbReference type="PANTHER" id="PTHR21450:SF2">
    <property type="entry name" value="FAMILY PROTEIN, PUTATIVE (DUF630 AND DUF632)-RELATED"/>
    <property type="match status" value="1"/>
</dbReference>
<gene>
    <name evidence="4" type="ORF">RHSIM_Rhsim06G0102200</name>
</gene>
<feature type="compositionally biased region" description="Basic and acidic residues" evidence="1">
    <location>
        <begin position="124"/>
        <end position="133"/>
    </location>
</feature>
<feature type="compositionally biased region" description="Basic and acidic residues" evidence="1">
    <location>
        <begin position="81"/>
        <end position="95"/>
    </location>
</feature>
<organism evidence="4 5">
    <name type="scientific">Rhododendron simsii</name>
    <name type="common">Sims's rhododendron</name>
    <dbReference type="NCBI Taxonomy" id="118357"/>
    <lineage>
        <taxon>Eukaryota</taxon>
        <taxon>Viridiplantae</taxon>
        <taxon>Streptophyta</taxon>
        <taxon>Embryophyta</taxon>
        <taxon>Tracheophyta</taxon>
        <taxon>Spermatophyta</taxon>
        <taxon>Magnoliopsida</taxon>
        <taxon>eudicotyledons</taxon>
        <taxon>Gunneridae</taxon>
        <taxon>Pentapetalae</taxon>
        <taxon>asterids</taxon>
        <taxon>Ericales</taxon>
        <taxon>Ericaceae</taxon>
        <taxon>Ericoideae</taxon>
        <taxon>Rhodoreae</taxon>
        <taxon>Rhododendron</taxon>
    </lineage>
</organism>
<feature type="compositionally biased region" description="Low complexity" evidence="1">
    <location>
        <begin position="96"/>
        <end position="112"/>
    </location>
</feature>
<feature type="compositionally biased region" description="Basic residues" evidence="1">
    <location>
        <begin position="387"/>
        <end position="401"/>
    </location>
</feature>
<dbReference type="EMBL" id="WJXA01000006">
    <property type="protein sequence ID" value="KAF7140304.1"/>
    <property type="molecule type" value="Genomic_DNA"/>
</dbReference>
<feature type="region of interest" description="Disordered" evidence="1">
    <location>
        <begin position="277"/>
        <end position="329"/>
    </location>
</feature>
<sequence length="870" mass="96047">MGCGGSKADDLPLVVRCRERKALIKAAKDHRFALAAAHVSYFHCLNEVGDALRCFVDEELALPSPPASPVLTLPKTSKKKNTNENNHENNHDNKHSSSSSTSLSHSGSGSHIHLSEDEDDDQDDRLHHHDDRHHLHLSSSGSDSELDSSRNHMRYSPEIIEQQQGYPPSYYYGDYPPPPQTGWGDPYPYAPPEIGSWGVYPPSQTDWGGGQFGVYNPTYSTTNTTSTAYYMKRSKPQIQSVIYDPAAAEQRSRSSYSTYTMDMNSAYPTSYPDQSAGFFGFLQNQQPSPPPTSYPDQSRGFFGFPKNQQQSTPPGPPPPPSPKVSGWDFLNPFDMFDSGGYSGYYSSSYGQKDGYGSIASSPDSNEVREREGIPDLEDETDPETFRRAVHHHHHHYKGRKKSSQENRKNYSGEGTSRAVPSHKQRHSSSDSRPVPLHKESSEGSSSSKTVLSHGNGSSEGGTQSHRGIHSREPPPQYDEVIHSVDVKEENSSPDTILTNSTEDGSVRKKGVTFEVDGGPSTHDNGESSKLSSLTTLSPHGTRDIQEVVAEIRDEFAMASSYGKEVAMLLEVGKLPYQSRFTLLKVILSGIPCMKAPSLSSSSPLSRESVRLATSTMKLAKAYCGDLGSNSTMKSSDLSATLEKLYEWEKKLYKEVKDEEKLRLIYEKQCKRLKMLDDRGAESSKIDATQASIRKLLTKIDVCIKAVDGISNRIHKLRDEELQPQVIDLIYGPKKSYQYYFVIVKTCAIARQDFNAPRPIDNRGGGVQMSQTRINGGAWNPNYELSSLATLLINGTNCSIMDAPVVCRSDTTTATAAAGCDLSNTSPLQSLLPFRYNSAVAVAITDRESRTQLQSLSLDSSDSFGFRVEME</sequence>
<feature type="domain" description="DUF632" evidence="2">
    <location>
        <begin position="545"/>
        <end position="731"/>
    </location>
</feature>
<reference evidence="4" key="1">
    <citation type="submission" date="2019-11" db="EMBL/GenBank/DDBJ databases">
        <authorList>
            <person name="Liu Y."/>
            <person name="Hou J."/>
            <person name="Li T.-Q."/>
            <person name="Guan C.-H."/>
            <person name="Wu X."/>
            <person name="Wu H.-Z."/>
            <person name="Ling F."/>
            <person name="Zhang R."/>
            <person name="Shi X.-G."/>
            <person name="Ren J.-P."/>
            <person name="Chen E.-F."/>
            <person name="Sun J.-M."/>
        </authorList>
    </citation>
    <scope>NUCLEOTIDE SEQUENCE</scope>
    <source>
        <strain evidence="4">Adult_tree_wgs_1</strain>
        <tissue evidence="4">Leaves</tissue>
    </source>
</reference>
<evidence type="ECO:0000259" key="3">
    <source>
        <dbReference type="Pfam" id="PF04783"/>
    </source>
</evidence>
<dbReference type="Pfam" id="PF04783">
    <property type="entry name" value="DUF630"/>
    <property type="match status" value="1"/>
</dbReference>
<evidence type="ECO:0008006" key="6">
    <source>
        <dbReference type="Google" id="ProtNLM"/>
    </source>
</evidence>
<feature type="compositionally biased region" description="Low complexity" evidence="1">
    <location>
        <begin position="527"/>
        <end position="537"/>
    </location>
</feature>
<dbReference type="OrthoDB" id="1925648at2759"/>
<dbReference type="Proteomes" id="UP000626092">
    <property type="component" value="Unassembled WGS sequence"/>
</dbReference>
<feature type="compositionally biased region" description="Polar residues" evidence="1">
    <location>
        <begin position="492"/>
        <end position="503"/>
    </location>
</feature>
<feature type="compositionally biased region" description="Pro residues" evidence="1">
    <location>
        <begin position="313"/>
        <end position="322"/>
    </location>
</feature>
<evidence type="ECO:0000313" key="5">
    <source>
        <dbReference type="Proteomes" id="UP000626092"/>
    </source>
</evidence>